<evidence type="ECO:0000313" key="1">
    <source>
        <dbReference type="EMBL" id="TWU22473.1"/>
    </source>
</evidence>
<accession>A0A5C6CCE7</accession>
<name>A0A5C6CCE7_9BACT</name>
<reference evidence="1 2" key="1">
    <citation type="submission" date="2019-02" db="EMBL/GenBank/DDBJ databases">
        <title>Deep-cultivation of Planctomycetes and their phenomic and genomic characterization uncovers novel biology.</title>
        <authorList>
            <person name="Wiegand S."/>
            <person name="Jogler M."/>
            <person name="Boedeker C."/>
            <person name="Pinto D."/>
            <person name="Vollmers J."/>
            <person name="Rivas-Marin E."/>
            <person name="Kohn T."/>
            <person name="Peeters S.H."/>
            <person name="Heuer A."/>
            <person name="Rast P."/>
            <person name="Oberbeckmann S."/>
            <person name="Bunk B."/>
            <person name="Jeske O."/>
            <person name="Meyerdierks A."/>
            <person name="Storesund J.E."/>
            <person name="Kallscheuer N."/>
            <person name="Luecker S."/>
            <person name="Lage O.M."/>
            <person name="Pohl T."/>
            <person name="Merkel B.J."/>
            <person name="Hornburger P."/>
            <person name="Mueller R.-W."/>
            <person name="Bruemmer F."/>
            <person name="Labrenz M."/>
            <person name="Spormann A.M."/>
            <person name="Op Den Camp H."/>
            <person name="Overmann J."/>
            <person name="Amann R."/>
            <person name="Jetten M.S.M."/>
            <person name="Mascher T."/>
            <person name="Medema M.H."/>
            <person name="Devos D.P."/>
            <person name="Kaster A.-K."/>
            <person name="Ovreas L."/>
            <person name="Rohde M."/>
            <person name="Galperin M.Y."/>
            <person name="Jogler C."/>
        </authorList>
    </citation>
    <scope>NUCLEOTIDE SEQUENCE [LARGE SCALE GENOMIC DNA]</scope>
    <source>
        <strain evidence="1 2">Pla52o</strain>
    </source>
</reference>
<protein>
    <submittedName>
        <fullName evidence="1">Uncharacterized protein</fullName>
    </submittedName>
</protein>
<proteinExistence type="predicted"/>
<dbReference type="Proteomes" id="UP000316304">
    <property type="component" value="Unassembled WGS sequence"/>
</dbReference>
<dbReference type="RefSeq" id="WP_197169284.1">
    <property type="nucleotide sequence ID" value="NZ_SJPT01000005.1"/>
</dbReference>
<comment type="caution">
    <text evidence="1">The sequence shown here is derived from an EMBL/GenBank/DDBJ whole genome shotgun (WGS) entry which is preliminary data.</text>
</comment>
<dbReference type="EMBL" id="SJPT01000005">
    <property type="protein sequence ID" value="TWU22473.1"/>
    <property type="molecule type" value="Genomic_DNA"/>
</dbReference>
<organism evidence="1 2">
    <name type="scientific">Novipirellula galeiformis</name>
    <dbReference type="NCBI Taxonomy" id="2528004"/>
    <lineage>
        <taxon>Bacteria</taxon>
        <taxon>Pseudomonadati</taxon>
        <taxon>Planctomycetota</taxon>
        <taxon>Planctomycetia</taxon>
        <taxon>Pirellulales</taxon>
        <taxon>Pirellulaceae</taxon>
        <taxon>Novipirellula</taxon>
    </lineage>
</organism>
<sequence>MFWKSLITALLPLIIELIGNLEAKETDCPEGACPPVASQLTALQSELDQVSTQGVGDFLKCLDFQRLFAAVSEIVSIMRDANAGCPPIDTSPGVGTQAESVS</sequence>
<evidence type="ECO:0000313" key="2">
    <source>
        <dbReference type="Proteomes" id="UP000316304"/>
    </source>
</evidence>
<gene>
    <name evidence="1" type="ORF">Pla52o_35290</name>
</gene>
<keyword evidence="2" id="KW-1185">Reference proteome</keyword>
<dbReference type="AlphaFoldDB" id="A0A5C6CCE7"/>